<dbReference type="PANTHER" id="PTHR33992">
    <property type="entry name" value="RIBONUCLEASE P PROTEIN COMPONENT"/>
    <property type="match status" value="1"/>
</dbReference>
<keyword evidence="1 6" id="KW-0819">tRNA processing</keyword>
<comment type="function">
    <text evidence="6">RNaseP catalyzes the removal of the 5'-leader sequence from pre-tRNA to produce the mature 5'-terminus. It can also cleave other RNA substrates such as 4.5S RNA. The protein component plays an auxiliary but essential role in vivo by binding to the 5'-leader sequence and broadening the substrate specificity of the ribozyme.</text>
</comment>
<comment type="similarity">
    <text evidence="6">Belongs to the RnpA family.</text>
</comment>
<dbReference type="HAMAP" id="MF_00227">
    <property type="entry name" value="RNase_P"/>
    <property type="match status" value="1"/>
</dbReference>
<evidence type="ECO:0000256" key="6">
    <source>
        <dbReference type="HAMAP-Rule" id="MF_00227"/>
    </source>
</evidence>
<dbReference type="NCBIfam" id="TIGR00188">
    <property type="entry name" value="rnpA"/>
    <property type="match status" value="1"/>
</dbReference>
<evidence type="ECO:0000256" key="4">
    <source>
        <dbReference type="ARBA" id="ARBA00022801"/>
    </source>
</evidence>
<dbReference type="OrthoDB" id="9810867at2"/>
<evidence type="ECO:0000256" key="2">
    <source>
        <dbReference type="ARBA" id="ARBA00022722"/>
    </source>
</evidence>
<name>A0A399R9P8_9PROT</name>
<comment type="caution">
    <text evidence="8">The sequence shown here is derived from an EMBL/GenBank/DDBJ whole genome shotgun (WGS) entry which is preliminary data.</text>
</comment>
<dbReference type="RefSeq" id="WP_119377648.1">
    <property type="nucleotide sequence ID" value="NZ_QWFX01000016.1"/>
</dbReference>
<evidence type="ECO:0000313" key="9">
    <source>
        <dbReference type="Proteomes" id="UP000266385"/>
    </source>
</evidence>
<dbReference type="InterPro" id="IPR020568">
    <property type="entry name" value="Ribosomal_Su5_D2-typ_SF"/>
</dbReference>
<evidence type="ECO:0000256" key="1">
    <source>
        <dbReference type="ARBA" id="ARBA00022694"/>
    </source>
</evidence>
<dbReference type="AlphaFoldDB" id="A0A399R9P8"/>
<organism evidence="8 9">
    <name type="scientific">Henriciella mobilis</name>
    <dbReference type="NCBI Taxonomy" id="2305467"/>
    <lineage>
        <taxon>Bacteria</taxon>
        <taxon>Pseudomonadati</taxon>
        <taxon>Pseudomonadota</taxon>
        <taxon>Alphaproteobacteria</taxon>
        <taxon>Hyphomonadales</taxon>
        <taxon>Hyphomonadaceae</taxon>
        <taxon>Henriciella</taxon>
    </lineage>
</organism>
<comment type="catalytic activity">
    <reaction evidence="6">
        <text>Endonucleolytic cleavage of RNA, removing 5'-extranucleotides from tRNA precursor.</text>
        <dbReference type="EC" id="3.1.26.5"/>
    </reaction>
</comment>
<dbReference type="SUPFAM" id="SSF54211">
    <property type="entry name" value="Ribosomal protein S5 domain 2-like"/>
    <property type="match status" value="1"/>
</dbReference>
<protein>
    <recommendedName>
        <fullName evidence="6 7">Ribonuclease P protein component</fullName>
        <shortName evidence="6">RNase P protein</shortName>
        <shortName evidence="6">RNaseP protein</shortName>
        <ecNumber evidence="6 7">3.1.26.5</ecNumber>
    </recommendedName>
    <alternativeName>
        <fullName evidence="6">Protein C5</fullName>
    </alternativeName>
</protein>
<dbReference type="EC" id="3.1.26.5" evidence="6 7"/>
<evidence type="ECO:0000256" key="3">
    <source>
        <dbReference type="ARBA" id="ARBA00022759"/>
    </source>
</evidence>
<keyword evidence="5 6" id="KW-0694">RNA-binding</keyword>
<dbReference type="Proteomes" id="UP000266385">
    <property type="component" value="Unassembled WGS sequence"/>
</dbReference>
<evidence type="ECO:0000313" key="8">
    <source>
        <dbReference type="EMBL" id="RIJ26755.1"/>
    </source>
</evidence>
<proteinExistence type="inferred from homology"/>
<dbReference type="GO" id="GO:0001682">
    <property type="term" value="P:tRNA 5'-leader removal"/>
    <property type="evidence" value="ECO:0007669"/>
    <property type="project" value="UniProtKB-UniRule"/>
</dbReference>
<sequence>MARTDEQVTEVVRLAVRPQFLFVRGGLSERRKSLVIQARMRGDPSSHIGEGFTATKKTGNAVIRNRARRRLKAAARELLPRLGVPGADYVFIARMDTAGIGWQRLLDDMESALISLAATLKQGSGTA</sequence>
<dbReference type="GO" id="GO:0004526">
    <property type="term" value="F:ribonuclease P activity"/>
    <property type="evidence" value="ECO:0007669"/>
    <property type="project" value="UniProtKB-UniRule"/>
</dbReference>
<gene>
    <name evidence="6 8" type="primary">rnpA</name>
    <name evidence="8" type="ORF">D1223_17580</name>
</gene>
<dbReference type="GO" id="GO:0030677">
    <property type="term" value="C:ribonuclease P complex"/>
    <property type="evidence" value="ECO:0007669"/>
    <property type="project" value="TreeGrafter"/>
</dbReference>
<keyword evidence="9" id="KW-1185">Reference proteome</keyword>
<keyword evidence="4 6" id="KW-0378">Hydrolase</keyword>
<evidence type="ECO:0000256" key="7">
    <source>
        <dbReference type="NCBIfam" id="TIGR00188"/>
    </source>
</evidence>
<keyword evidence="3 6" id="KW-0255">Endonuclease</keyword>
<dbReference type="InterPro" id="IPR000100">
    <property type="entry name" value="RNase_P"/>
</dbReference>
<comment type="subunit">
    <text evidence="6">Consists of a catalytic RNA component (M1 or rnpB) and a protein subunit.</text>
</comment>
<evidence type="ECO:0000256" key="5">
    <source>
        <dbReference type="ARBA" id="ARBA00022884"/>
    </source>
</evidence>
<dbReference type="InterPro" id="IPR014721">
    <property type="entry name" value="Ribsml_uS5_D2-typ_fold_subgr"/>
</dbReference>
<dbReference type="Gene3D" id="3.30.230.10">
    <property type="match status" value="1"/>
</dbReference>
<reference evidence="8 9" key="1">
    <citation type="submission" date="2018-08" db="EMBL/GenBank/DDBJ databases">
        <title>Henriciella mobilis sp. nov., isolated from seawater.</title>
        <authorList>
            <person name="Cheng H."/>
            <person name="Wu Y.-H."/>
            <person name="Xu X.-W."/>
            <person name="Guo L.-L."/>
        </authorList>
    </citation>
    <scope>NUCLEOTIDE SEQUENCE [LARGE SCALE GENOMIC DNA]</scope>
    <source>
        <strain evidence="8 9">JN25</strain>
    </source>
</reference>
<dbReference type="GO" id="GO:0000049">
    <property type="term" value="F:tRNA binding"/>
    <property type="evidence" value="ECO:0007669"/>
    <property type="project" value="UniProtKB-UniRule"/>
</dbReference>
<dbReference type="Pfam" id="PF00825">
    <property type="entry name" value="Ribonuclease_P"/>
    <property type="match status" value="1"/>
</dbReference>
<accession>A0A399R9P8</accession>
<dbReference type="PANTHER" id="PTHR33992:SF1">
    <property type="entry name" value="RIBONUCLEASE P PROTEIN COMPONENT"/>
    <property type="match status" value="1"/>
</dbReference>
<dbReference type="GO" id="GO:0042781">
    <property type="term" value="F:3'-tRNA processing endoribonuclease activity"/>
    <property type="evidence" value="ECO:0007669"/>
    <property type="project" value="TreeGrafter"/>
</dbReference>
<dbReference type="EMBL" id="QWFX01000016">
    <property type="protein sequence ID" value="RIJ26755.1"/>
    <property type="molecule type" value="Genomic_DNA"/>
</dbReference>
<keyword evidence="2 6" id="KW-0540">Nuclease</keyword>